<dbReference type="PANTHER" id="PTHR36587">
    <property type="entry name" value="EXPRESSION SITE-ASSOCIATED GENE 3 (ESAG3)-LIKE PROTEIN"/>
    <property type="match status" value="1"/>
</dbReference>
<evidence type="ECO:0000313" key="2">
    <source>
        <dbReference type="EMBL" id="KAH7118284.1"/>
    </source>
</evidence>
<accession>A0A9P9DFM6</accession>
<dbReference type="Proteomes" id="UP000717696">
    <property type="component" value="Unassembled WGS sequence"/>
</dbReference>
<proteinExistence type="predicted"/>
<dbReference type="EMBL" id="JAGMUU010000032">
    <property type="protein sequence ID" value="KAH7118284.1"/>
    <property type="molecule type" value="Genomic_DNA"/>
</dbReference>
<keyword evidence="3" id="KW-1185">Reference proteome</keyword>
<dbReference type="PANTHER" id="PTHR36587:SF2">
    <property type="entry name" value="EXPRESSION SITE-ASSOCIATED GENE 3 (ESAG3)-LIKE PROTEIN"/>
    <property type="match status" value="1"/>
</dbReference>
<keyword evidence="1" id="KW-0472">Membrane</keyword>
<name>A0A9P9DFM6_9HYPO</name>
<gene>
    <name evidence="2" type="ORF">B0J13DRAFT_513879</name>
</gene>
<evidence type="ECO:0000256" key="1">
    <source>
        <dbReference type="SAM" id="Phobius"/>
    </source>
</evidence>
<organism evidence="2 3">
    <name type="scientific">Dactylonectria estremocensis</name>
    <dbReference type="NCBI Taxonomy" id="1079267"/>
    <lineage>
        <taxon>Eukaryota</taxon>
        <taxon>Fungi</taxon>
        <taxon>Dikarya</taxon>
        <taxon>Ascomycota</taxon>
        <taxon>Pezizomycotina</taxon>
        <taxon>Sordariomycetes</taxon>
        <taxon>Hypocreomycetidae</taxon>
        <taxon>Hypocreales</taxon>
        <taxon>Nectriaceae</taxon>
        <taxon>Dactylonectria</taxon>
    </lineage>
</organism>
<dbReference type="CDD" id="cd22997">
    <property type="entry name" value="GT_LH"/>
    <property type="match status" value="1"/>
</dbReference>
<dbReference type="AlphaFoldDB" id="A0A9P9DFM6"/>
<comment type="caution">
    <text evidence="2">The sequence shown here is derived from an EMBL/GenBank/DDBJ whole genome shotgun (WGS) entry which is preliminary data.</text>
</comment>
<keyword evidence="1" id="KW-1133">Transmembrane helix</keyword>
<protein>
    <submittedName>
        <fullName evidence="2">Uncharacterized protein</fullName>
    </submittedName>
</protein>
<feature type="transmembrane region" description="Helical" evidence="1">
    <location>
        <begin position="27"/>
        <end position="46"/>
    </location>
</feature>
<reference evidence="2" key="1">
    <citation type="journal article" date="2021" name="Nat. Commun.">
        <title>Genetic determinants of endophytism in the Arabidopsis root mycobiome.</title>
        <authorList>
            <person name="Mesny F."/>
            <person name="Miyauchi S."/>
            <person name="Thiergart T."/>
            <person name="Pickel B."/>
            <person name="Atanasova L."/>
            <person name="Karlsson M."/>
            <person name="Huettel B."/>
            <person name="Barry K.W."/>
            <person name="Haridas S."/>
            <person name="Chen C."/>
            <person name="Bauer D."/>
            <person name="Andreopoulos W."/>
            <person name="Pangilinan J."/>
            <person name="LaButti K."/>
            <person name="Riley R."/>
            <person name="Lipzen A."/>
            <person name="Clum A."/>
            <person name="Drula E."/>
            <person name="Henrissat B."/>
            <person name="Kohler A."/>
            <person name="Grigoriev I.V."/>
            <person name="Martin F.M."/>
            <person name="Hacquard S."/>
        </authorList>
    </citation>
    <scope>NUCLEOTIDE SEQUENCE</scope>
    <source>
        <strain evidence="2">MPI-CAGE-AT-0021</strain>
    </source>
</reference>
<dbReference type="OrthoDB" id="422736at2759"/>
<sequence length="542" mass="61799">MIALPCSLRPRRRYGCSFSKFQFAKRVFLLLSACFSLTLMISYFMLNNWVWATYKPVQADPTLNAEKVSAGERKFVIILPVDDSSPDLCKVVSSAVALGYPAPVIVNWKKDFDTDADGIGPSQLGKITGTLNYLQWVTSDNATEDDKLGEDDLVLMLDAHDIWLQLPPSVLLRRYFKINERANERLAEEHGFFDEGVMQQTIIVSAQKGCVAPRDSISDLHCKDVPESTLPTNVFGLFTDCKISKWKYMRPRFVNSGSFIGPAGDMRRYFQRVKDRMDQDLLEIGSNGELGGDQGIFAEVFGEQEVWRRQVRDQVFAEDNAGKEAAISVRDEFEYHVGLDYMQELFYPTCYSERGGYFVPLDDAQAVEKESSRLGVSPPRIRGVPGDIREVKGPLVNLIDRPGKDRSWGDVPLYVDFWTTSIPVAIHHNAWRDGLKSRRTTWWDKTWYFPYIRDLLEAHLQPNETAPLVTLDANNGSLQVWPYSSKGEPRASLLFWKNKESKDWELRATDFDTICRSNNETVEAESHWYDEVFRDGKGSVLV</sequence>
<evidence type="ECO:0000313" key="3">
    <source>
        <dbReference type="Proteomes" id="UP000717696"/>
    </source>
</evidence>
<keyword evidence="1" id="KW-0812">Transmembrane</keyword>